<gene>
    <name evidence="3" type="ORF">JJ685_17785</name>
</gene>
<keyword evidence="1" id="KW-0812">Transmembrane</keyword>
<feature type="transmembrane region" description="Helical" evidence="1">
    <location>
        <begin position="181"/>
        <end position="199"/>
    </location>
</feature>
<dbReference type="InterPro" id="IPR052734">
    <property type="entry name" value="Nod_factor_acetyltransferase"/>
</dbReference>
<protein>
    <submittedName>
        <fullName evidence="3">Acyltransferase family protein</fullName>
    </submittedName>
</protein>
<evidence type="ECO:0000259" key="2">
    <source>
        <dbReference type="Pfam" id="PF01757"/>
    </source>
</evidence>
<dbReference type="AlphaFoldDB" id="A0A936Z162"/>
<dbReference type="Pfam" id="PF01757">
    <property type="entry name" value="Acyl_transf_3"/>
    <property type="match status" value="1"/>
</dbReference>
<evidence type="ECO:0000313" key="3">
    <source>
        <dbReference type="EMBL" id="MBL0392994.1"/>
    </source>
</evidence>
<dbReference type="EMBL" id="JAEQNE010000004">
    <property type="protein sequence ID" value="MBL0392994.1"/>
    <property type="molecule type" value="Genomic_DNA"/>
</dbReference>
<name>A0A936Z162_9BURK</name>
<keyword evidence="3" id="KW-0012">Acyltransferase</keyword>
<feature type="transmembrane region" description="Helical" evidence="1">
    <location>
        <begin position="157"/>
        <end position="174"/>
    </location>
</feature>
<keyword evidence="1" id="KW-1133">Transmembrane helix</keyword>
<keyword evidence="3" id="KW-0808">Transferase</keyword>
<feature type="transmembrane region" description="Helical" evidence="1">
    <location>
        <begin position="16"/>
        <end position="36"/>
    </location>
</feature>
<dbReference type="PANTHER" id="PTHR37312">
    <property type="entry name" value="MEMBRANE-BOUND ACYLTRANSFERASE YKRP-RELATED"/>
    <property type="match status" value="1"/>
</dbReference>
<dbReference type="InterPro" id="IPR002656">
    <property type="entry name" value="Acyl_transf_3_dom"/>
</dbReference>
<feature type="transmembrane region" description="Helical" evidence="1">
    <location>
        <begin position="290"/>
        <end position="312"/>
    </location>
</feature>
<evidence type="ECO:0000313" key="4">
    <source>
        <dbReference type="Proteomes" id="UP000599109"/>
    </source>
</evidence>
<sequence>MLAIYIGHFGQVGGKLYPFVFLYHVPLFFIAAGFFARADESIAATAVRLARRLLAPYVFFALLYTITLVLFNDWPWEKTQAALTAFAVGIRNQTPAGSLWFLPCLFIVAIAHAVVLRFTRNPLAGLAFGAGCLLISQHGLTANPLATPSWALNADSALYYVFWYALGHAAFPLLRRVVHHAWFPAVGIAAVAAAVWLYFCGTAPMFAALQRFPMGRVQALAATGLGVLPVIVVVVANIAIARAIEGVQLLRALGRRTMLLCGMEDFTKLVLPQAMLMIGLKLQLIHPLGVVLFSFVCMWVAGIAAGGVLLLYAPRWSGLRAPVMNLDAGTRSPQVAEAKSQSPLGNL</sequence>
<evidence type="ECO:0000256" key="1">
    <source>
        <dbReference type="SAM" id="Phobius"/>
    </source>
</evidence>
<accession>A0A936Z162</accession>
<dbReference type="GO" id="GO:0016747">
    <property type="term" value="F:acyltransferase activity, transferring groups other than amino-acyl groups"/>
    <property type="evidence" value="ECO:0007669"/>
    <property type="project" value="InterPro"/>
</dbReference>
<feature type="transmembrane region" description="Helical" evidence="1">
    <location>
        <begin position="219"/>
        <end position="244"/>
    </location>
</feature>
<keyword evidence="4" id="KW-1185">Reference proteome</keyword>
<feature type="domain" description="Acyltransferase 3" evidence="2">
    <location>
        <begin position="1"/>
        <end position="258"/>
    </location>
</feature>
<organism evidence="3 4">
    <name type="scientific">Ramlibacter monticola</name>
    <dbReference type="NCBI Taxonomy" id="1926872"/>
    <lineage>
        <taxon>Bacteria</taxon>
        <taxon>Pseudomonadati</taxon>
        <taxon>Pseudomonadota</taxon>
        <taxon>Betaproteobacteria</taxon>
        <taxon>Burkholderiales</taxon>
        <taxon>Comamonadaceae</taxon>
        <taxon>Ramlibacter</taxon>
    </lineage>
</organism>
<comment type="caution">
    <text evidence="3">The sequence shown here is derived from an EMBL/GenBank/DDBJ whole genome shotgun (WGS) entry which is preliminary data.</text>
</comment>
<reference evidence="3 4" key="1">
    <citation type="journal article" date="2017" name="Int. J. Syst. Evol. Microbiol.">
        <title>Ramlibacter monticola sp. nov., isolated from forest soil.</title>
        <authorList>
            <person name="Chaudhary D.K."/>
            <person name="Kim J."/>
        </authorList>
    </citation>
    <scope>NUCLEOTIDE SEQUENCE [LARGE SCALE GENOMIC DNA]</scope>
    <source>
        <strain evidence="3 4">KACC 19175</strain>
    </source>
</reference>
<feature type="transmembrane region" description="Helical" evidence="1">
    <location>
        <begin position="96"/>
        <end position="116"/>
    </location>
</feature>
<feature type="transmembrane region" description="Helical" evidence="1">
    <location>
        <begin position="123"/>
        <end position="145"/>
    </location>
</feature>
<keyword evidence="1" id="KW-0472">Membrane</keyword>
<feature type="transmembrane region" description="Helical" evidence="1">
    <location>
        <begin position="57"/>
        <end position="76"/>
    </location>
</feature>
<dbReference type="Proteomes" id="UP000599109">
    <property type="component" value="Unassembled WGS sequence"/>
</dbReference>
<proteinExistence type="predicted"/>
<dbReference type="PANTHER" id="PTHR37312:SF1">
    <property type="entry name" value="MEMBRANE-BOUND ACYLTRANSFERASE YKRP-RELATED"/>
    <property type="match status" value="1"/>
</dbReference>